<accession>A0ABY0ESP3</accession>
<dbReference type="PANTHER" id="PTHR43080:SF2">
    <property type="entry name" value="CBS DOMAIN-CONTAINING PROTEIN"/>
    <property type="match status" value="1"/>
</dbReference>
<dbReference type="InterPro" id="IPR051257">
    <property type="entry name" value="Diverse_CBS-Domain"/>
</dbReference>
<reference evidence="4 5" key="1">
    <citation type="submission" date="2018-06" db="EMBL/GenBank/DDBJ databases">
        <title>Genome conservation of Clostridium tetani.</title>
        <authorList>
            <person name="Bruggemann H."/>
            <person name="Popoff M.R."/>
        </authorList>
    </citation>
    <scope>NUCLEOTIDE SEQUENCE [LARGE SCALE GENOMIC DNA]</scope>
    <source>
        <strain evidence="4 5">63.05</strain>
    </source>
</reference>
<protein>
    <submittedName>
        <fullName evidence="4">CBS domain-containing protein</fullName>
    </submittedName>
</protein>
<feature type="domain" description="CBS" evidence="3">
    <location>
        <begin position="72"/>
        <end position="127"/>
    </location>
</feature>
<evidence type="ECO:0000313" key="5">
    <source>
        <dbReference type="Proteomes" id="UP000290273"/>
    </source>
</evidence>
<keyword evidence="1 2" id="KW-0129">CBS domain</keyword>
<dbReference type="EMBL" id="QMAU01000012">
    <property type="protein sequence ID" value="RXI58581.1"/>
    <property type="molecule type" value="Genomic_DNA"/>
</dbReference>
<dbReference type="Proteomes" id="UP000290273">
    <property type="component" value="Unassembled WGS sequence"/>
</dbReference>
<evidence type="ECO:0000256" key="1">
    <source>
        <dbReference type="ARBA" id="ARBA00023122"/>
    </source>
</evidence>
<dbReference type="Pfam" id="PF00571">
    <property type="entry name" value="CBS"/>
    <property type="match status" value="2"/>
</dbReference>
<dbReference type="Gene3D" id="3.10.580.10">
    <property type="entry name" value="CBS-domain"/>
    <property type="match status" value="1"/>
</dbReference>
<dbReference type="RefSeq" id="WP_023437189.1">
    <property type="nucleotide sequence ID" value="NZ_CASHSW010000013.1"/>
</dbReference>
<dbReference type="SUPFAM" id="SSF54631">
    <property type="entry name" value="CBS-domain pair"/>
    <property type="match status" value="1"/>
</dbReference>
<organism evidence="4 5">
    <name type="scientific">Clostridium tetani</name>
    <dbReference type="NCBI Taxonomy" id="1513"/>
    <lineage>
        <taxon>Bacteria</taxon>
        <taxon>Bacillati</taxon>
        <taxon>Bacillota</taxon>
        <taxon>Clostridia</taxon>
        <taxon>Eubacteriales</taxon>
        <taxon>Clostridiaceae</taxon>
        <taxon>Clostridium</taxon>
    </lineage>
</organism>
<gene>
    <name evidence="4" type="ORF">DP131_01470</name>
</gene>
<dbReference type="InterPro" id="IPR046342">
    <property type="entry name" value="CBS_dom_sf"/>
</dbReference>
<dbReference type="PANTHER" id="PTHR43080">
    <property type="entry name" value="CBS DOMAIN-CONTAINING PROTEIN CBSX3, MITOCHONDRIAL"/>
    <property type="match status" value="1"/>
</dbReference>
<evidence type="ECO:0000259" key="3">
    <source>
        <dbReference type="PROSITE" id="PS51371"/>
    </source>
</evidence>
<feature type="domain" description="CBS" evidence="3">
    <location>
        <begin position="7"/>
        <end position="63"/>
    </location>
</feature>
<dbReference type="SMART" id="SM00116">
    <property type="entry name" value="CBS"/>
    <property type="match status" value="2"/>
</dbReference>
<dbReference type="InterPro" id="IPR000644">
    <property type="entry name" value="CBS_dom"/>
</dbReference>
<proteinExistence type="predicted"/>
<name>A0ABY0ESP3_CLOTA</name>
<comment type="caution">
    <text evidence="4">The sequence shown here is derived from an EMBL/GenBank/DDBJ whole genome shotgun (WGS) entry which is preliminary data.</text>
</comment>
<evidence type="ECO:0000256" key="2">
    <source>
        <dbReference type="PROSITE-ProRule" id="PRU00703"/>
    </source>
</evidence>
<dbReference type="PROSITE" id="PS51371">
    <property type="entry name" value="CBS"/>
    <property type="match status" value="2"/>
</dbReference>
<dbReference type="CDD" id="cd04622">
    <property type="entry name" value="CBS_pair_HRP1_like"/>
    <property type="match status" value="1"/>
</dbReference>
<sequence length="143" mass="15474">MKINNIMTKDIVALQVEDTVEHAAQLMKEHGVGSLPICNEGKVIGIITDRDIALRSVARGESIQNQTVRNIMTSNPITVSPNISATEAAEIMSKKQIRRLPVVENKNLVGMVSLGDISTEPNLENSAGKALTGISETNFSEFD</sequence>
<evidence type="ECO:0000313" key="4">
    <source>
        <dbReference type="EMBL" id="RXI58581.1"/>
    </source>
</evidence>